<organism evidence="2 3">
    <name type="scientific">Haloferula helveola</name>
    <dbReference type="NCBI Taxonomy" id="490095"/>
    <lineage>
        <taxon>Bacteria</taxon>
        <taxon>Pseudomonadati</taxon>
        <taxon>Verrucomicrobiota</taxon>
        <taxon>Verrucomicrobiia</taxon>
        <taxon>Verrucomicrobiales</taxon>
        <taxon>Verrucomicrobiaceae</taxon>
        <taxon>Haloferula</taxon>
    </lineage>
</organism>
<feature type="chain" id="PRO_5046887655" description="PEP-CTERM protein-sorting domain-containing protein" evidence="1">
    <location>
        <begin position="20"/>
        <end position="236"/>
    </location>
</feature>
<name>A0ABN6H626_9BACT</name>
<feature type="signal peptide" evidence="1">
    <location>
        <begin position="1"/>
        <end position="19"/>
    </location>
</feature>
<gene>
    <name evidence="2" type="ORF">HAHE_19370</name>
</gene>
<proteinExistence type="predicted"/>
<evidence type="ECO:0008006" key="4">
    <source>
        <dbReference type="Google" id="ProtNLM"/>
    </source>
</evidence>
<dbReference type="RefSeq" id="WP_338690573.1">
    <property type="nucleotide sequence ID" value="NZ_AP024702.1"/>
</dbReference>
<evidence type="ECO:0000313" key="3">
    <source>
        <dbReference type="Proteomes" id="UP001374893"/>
    </source>
</evidence>
<protein>
    <recommendedName>
        <fullName evidence="4">PEP-CTERM protein-sorting domain-containing protein</fullName>
    </recommendedName>
</protein>
<dbReference type="Proteomes" id="UP001374893">
    <property type="component" value="Chromosome"/>
</dbReference>
<sequence length="236" mass="24376">MILSRPLALLALASATANGAIIVSTDFSGRTVSGTTASNITFSTNGIDSPGSSITVFENESNGVNDGSTQNAGLFNTTPAQGYLALDLNIDNEDGWYFDVPVVLSSGTASIAIDTLDLTFNHFSNTGAAQGNGATRSDHRAELIGSTSGVVVTDSDLNIGGAYPGGPYATSLDLPYTIDPSETWTLRIYADYNGGQGNNVGYDSFTLNGTITAVPEPSVAVLGILGVALALRRRRA</sequence>
<accession>A0ABN6H626</accession>
<reference evidence="2 3" key="1">
    <citation type="submission" date="2021-06" db="EMBL/GenBank/DDBJ databases">
        <title>Complete genome of Haloferula helveola possessing various polysaccharide degrading enzymes.</title>
        <authorList>
            <person name="Takami H."/>
            <person name="Huang C."/>
            <person name="Hamasaki K."/>
        </authorList>
    </citation>
    <scope>NUCLEOTIDE SEQUENCE [LARGE SCALE GENOMIC DNA]</scope>
    <source>
        <strain evidence="2 3">CN-1</strain>
    </source>
</reference>
<keyword evidence="1" id="KW-0732">Signal</keyword>
<evidence type="ECO:0000313" key="2">
    <source>
        <dbReference type="EMBL" id="BCX48029.1"/>
    </source>
</evidence>
<keyword evidence="3" id="KW-1185">Reference proteome</keyword>
<dbReference type="EMBL" id="AP024702">
    <property type="protein sequence ID" value="BCX48029.1"/>
    <property type="molecule type" value="Genomic_DNA"/>
</dbReference>
<evidence type="ECO:0000256" key="1">
    <source>
        <dbReference type="SAM" id="SignalP"/>
    </source>
</evidence>